<keyword evidence="5" id="KW-1185">Reference proteome</keyword>
<dbReference type="EMBL" id="CP076607">
    <property type="protein sequence ID" value="QWU15247.1"/>
    <property type="molecule type" value="Genomic_DNA"/>
</dbReference>
<evidence type="ECO:0000256" key="1">
    <source>
        <dbReference type="ARBA" id="ARBA00023125"/>
    </source>
</evidence>
<dbReference type="EMBL" id="FODH01000008">
    <property type="protein sequence ID" value="SEO49884.1"/>
    <property type="molecule type" value="Genomic_DNA"/>
</dbReference>
<dbReference type="Proteomes" id="UP000198809">
    <property type="component" value="Unassembled WGS sequence"/>
</dbReference>
<name>A0A1H8Q7I0_9BACL</name>
<organism evidence="3 4">
    <name type="scientific">Paenibacillus sophorae</name>
    <dbReference type="NCBI Taxonomy" id="1333845"/>
    <lineage>
        <taxon>Bacteria</taxon>
        <taxon>Bacillati</taxon>
        <taxon>Bacillota</taxon>
        <taxon>Bacilli</taxon>
        <taxon>Bacillales</taxon>
        <taxon>Paenibacillaceae</taxon>
        <taxon>Paenibacillus</taxon>
    </lineage>
</organism>
<evidence type="ECO:0000313" key="4">
    <source>
        <dbReference type="Proteomes" id="UP000198809"/>
    </source>
</evidence>
<evidence type="ECO:0000313" key="5">
    <source>
        <dbReference type="Proteomes" id="UP000683429"/>
    </source>
</evidence>
<dbReference type="AlphaFoldDB" id="A0A1H8Q7I0"/>
<sequence>MKVVKTLKHPITSHHRMLDATLHVYQEALSFLITVIQEQFVALESLSTQAVVTAVERLIHRTKNNPNPLYVEFDQRFYKFPSYFRRSAIAEAFGIMKSHHSRFQLWQAERQHAQQEGKCFSKKPPTLQAQHQAFPCLYKGNMFIRTSDTTANIKVFHQGDWVWLPITFKGQDRFKRNVWSMKECNPTLVRKGKRYALHIAYEGDVKLTQTERSKQRVCAVDLGLTNSAVCSVMDANGTVLARSFINQAKEKDRMRQITGKLKQAQRQSGIGAKPNFWRRMNGLQTHIVHDTAHQIIAFAQKHSADVIVMEYLGKMSLPKGTRGAKRLRAKLQFWAKRRIQTKVTEMAHFLGMRVSMVNPANTSALAFDGSGFVQRNTKRDVAVFVTGKTYHADLGASYNIGARYVLRSIHKATSEKMWLSLEAKDPSLAKRTYWTLASLIRVQQALSLQSRSS</sequence>
<accession>A0A1H8Q7I0</accession>
<reference evidence="2 5" key="2">
    <citation type="submission" date="2021-06" db="EMBL/GenBank/DDBJ databases">
        <title>Whole genome sequence of Paenibacillus sophorae DSM23020 for comparative genomics.</title>
        <authorList>
            <person name="Kim M.-J."/>
            <person name="Lee G."/>
            <person name="Shin J.-H."/>
        </authorList>
    </citation>
    <scope>NUCLEOTIDE SEQUENCE [LARGE SCALE GENOMIC DNA]</scope>
    <source>
        <strain evidence="2 5">DSM 23020</strain>
    </source>
</reference>
<dbReference type="InterPro" id="IPR010095">
    <property type="entry name" value="Cas12f1-like_TNB"/>
</dbReference>
<gene>
    <name evidence="2" type="ORF">KP014_25745</name>
    <name evidence="3" type="ORF">SAMN04487895_10894</name>
</gene>
<keyword evidence="1" id="KW-0238">DNA-binding</keyword>
<evidence type="ECO:0000313" key="2">
    <source>
        <dbReference type="EMBL" id="QWU15247.1"/>
    </source>
</evidence>
<dbReference type="RefSeq" id="WP_090834279.1">
    <property type="nucleotide sequence ID" value="NZ_CP076607.1"/>
</dbReference>
<dbReference type="NCBIfam" id="NF040570">
    <property type="entry name" value="guided_TnpB"/>
    <property type="match status" value="1"/>
</dbReference>
<dbReference type="GO" id="GO:0003677">
    <property type="term" value="F:DNA binding"/>
    <property type="evidence" value="ECO:0007669"/>
    <property type="project" value="UniProtKB-KW"/>
</dbReference>
<dbReference type="NCBIfam" id="TIGR01766">
    <property type="entry name" value="IS200/IS605 family accessory protein TnpB-like domain"/>
    <property type="match status" value="1"/>
</dbReference>
<reference evidence="3 4" key="1">
    <citation type="submission" date="2016-10" db="EMBL/GenBank/DDBJ databases">
        <authorList>
            <person name="de Groot N.N."/>
        </authorList>
    </citation>
    <scope>NUCLEOTIDE SEQUENCE [LARGE SCALE GENOMIC DNA]</scope>
    <source>
        <strain evidence="3 4">CGMCC 1.10238</strain>
    </source>
</reference>
<dbReference type="STRING" id="1333845.SAMN04487895_10894"/>
<evidence type="ECO:0000313" key="3">
    <source>
        <dbReference type="EMBL" id="SEO49884.1"/>
    </source>
</evidence>
<dbReference type="OrthoDB" id="516981at2"/>
<proteinExistence type="predicted"/>
<protein>
    <submittedName>
        <fullName evidence="2">IS200/IS605 family accessory protein TnpB-related protein</fullName>
    </submittedName>
    <submittedName>
        <fullName evidence="3">Transposase, IS605 OrfB family, central region</fullName>
    </submittedName>
</protein>
<dbReference type="Proteomes" id="UP000683429">
    <property type="component" value="Chromosome"/>
</dbReference>